<reference evidence="1 2" key="1">
    <citation type="journal article" date="2011" name="Appl. Environ. Microbiol.">
        <title>Novel Virulent and Broad-Host-Range Erwinia amylovora Bacteriophages Reveal a High Degree of Mosaicism and a Relationship to Enterobacteriaceae Phages.</title>
        <authorList>
            <person name="Born Y."/>
            <person name="Fieseler L."/>
            <person name="Marazzi J."/>
            <person name="Lurz R."/>
            <person name="Duffy B."/>
            <person name="Loessner M.J."/>
        </authorList>
    </citation>
    <scope>NUCLEOTIDE SEQUENCE [LARGE SCALE GENOMIC DNA]</scope>
</reference>
<name>G0YPI4_9CAUD</name>
<keyword evidence="2" id="KW-1185">Reference proteome</keyword>
<protein>
    <submittedName>
        <fullName evidence="1">Gp002</fullName>
    </submittedName>
</protein>
<organism evidence="1 2">
    <name type="scientific">Erwinia phage vB_Eam-MM7</name>
    <dbReference type="NCBI Taxonomy" id="1051674"/>
    <lineage>
        <taxon>Viruses</taxon>
        <taxon>Duplodnaviria</taxon>
        <taxon>Heunggongvirae</taxon>
        <taxon>Uroviricota</taxon>
        <taxon>Caudoviricetes</taxon>
        <taxon>Andersonviridae</taxon>
        <taxon>Ounavirinae</taxon>
        <taxon>Kolesnikvirus</taxon>
        <taxon>Kolesnikvirus M7</taxon>
    </lineage>
</organism>
<evidence type="ECO:0000313" key="2">
    <source>
        <dbReference type="Proteomes" id="UP000008894"/>
    </source>
</evidence>
<proteinExistence type="predicted"/>
<evidence type="ECO:0000313" key="1">
    <source>
        <dbReference type="EMBL" id="AEJ81261.1"/>
    </source>
</evidence>
<accession>G0YPI4</accession>
<dbReference type="EMBL" id="HQ728263">
    <property type="protein sequence ID" value="AEJ81261.1"/>
    <property type="molecule type" value="Genomic_DNA"/>
</dbReference>
<dbReference type="KEGG" id="vg:40082648"/>
<dbReference type="GeneID" id="40082648"/>
<dbReference type="RefSeq" id="YP_009606670.1">
    <property type="nucleotide sequence ID" value="NC_041978.1"/>
</dbReference>
<dbReference type="Proteomes" id="UP000008894">
    <property type="component" value="Segment"/>
</dbReference>
<sequence length="30" mass="3725">MRLMTNPYEDMLRGVLRLDVKKWVKNFLEK</sequence>